<dbReference type="GO" id="GO:0022857">
    <property type="term" value="F:transmembrane transporter activity"/>
    <property type="evidence" value="ECO:0007669"/>
    <property type="project" value="InterPro"/>
</dbReference>
<reference evidence="7 8" key="1">
    <citation type="submission" date="2023-08" db="EMBL/GenBank/DDBJ databases">
        <title>Draft genome sequence of Thermococcus waiotapuensis WT1T, a thermophilic sulphur-dependent archaeon from order Thermococcales.</title>
        <authorList>
            <person name="Manners S.H."/>
            <person name="Carere C.R."/>
            <person name="Dhami M.K."/>
            <person name="Dobson R.C.J."/>
            <person name="Stott M.B."/>
        </authorList>
    </citation>
    <scope>NUCLEOTIDE SEQUENCE [LARGE SCALE GENOMIC DNA]</scope>
    <source>
        <strain evidence="7 8">WT1</strain>
    </source>
</reference>
<dbReference type="InterPro" id="IPR020846">
    <property type="entry name" value="MFS_dom"/>
</dbReference>
<dbReference type="PROSITE" id="PS50850">
    <property type="entry name" value="MFS"/>
    <property type="match status" value="1"/>
</dbReference>
<feature type="transmembrane region" description="Helical" evidence="5">
    <location>
        <begin position="452"/>
        <end position="473"/>
    </location>
</feature>
<dbReference type="Proteomes" id="UP001245683">
    <property type="component" value="Unassembled WGS sequence"/>
</dbReference>
<name>A0AAE4NW94_9EURY</name>
<keyword evidence="3 5" id="KW-1133">Transmembrane helix</keyword>
<gene>
    <name evidence="7" type="ORF">RBI02_07905</name>
</gene>
<dbReference type="Pfam" id="PF07690">
    <property type="entry name" value="MFS_1"/>
    <property type="match status" value="1"/>
</dbReference>
<feature type="transmembrane region" description="Helical" evidence="5">
    <location>
        <begin position="365"/>
        <end position="392"/>
    </location>
</feature>
<feature type="transmembrane region" description="Helical" evidence="5">
    <location>
        <begin position="170"/>
        <end position="190"/>
    </location>
</feature>
<evidence type="ECO:0000256" key="4">
    <source>
        <dbReference type="ARBA" id="ARBA00023136"/>
    </source>
</evidence>
<feature type="transmembrane region" description="Helical" evidence="5">
    <location>
        <begin position="339"/>
        <end position="359"/>
    </location>
</feature>
<evidence type="ECO:0000256" key="1">
    <source>
        <dbReference type="ARBA" id="ARBA00004141"/>
    </source>
</evidence>
<feature type="transmembrane region" description="Helical" evidence="5">
    <location>
        <begin position="83"/>
        <end position="100"/>
    </location>
</feature>
<dbReference type="Gene3D" id="1.20.1720.10">
    <property type="entry name" value="Multidrug resistance protein D"/>
    <property type="match status" value="1"/>
</dbReference>
<feature type="transmembrane region" description="Helical" evidence="5">
    <location>
        <begin position="140"/>
        <end position="164"/>
    </location>
</feature>
<evidence type="ECO:0000256" key="2">
    <source>
        <dbReference type="ARBA" id="ARBA00022692"/>
    </source>
</evidence>
<feature type="transmembrane region" description="Helical" evidence="5">
    <location>
        <begin position="270"/>
        <end position="286"/>
    </location>
</feature>
<protein>
    <submittedName>
        <fullName evidence="7">MFS transporter</fullName>
    </submittedName>
</protein>
<dbReference type="RefSeq" id="WP_315342905.1">
    <property type="nucleotide sequence ID" value="NZ_JAVDZE010000004.1"/>
</dbReference>
<evidence type="ECO:0000256" key="5">
    <source>
        <dbReference type="SAM" id="Phobius"/>
    </source>
</evidence>
<evidence type="ECO:0000313" key="8">
    <source>
        <dbReference type="Proteomes" id="UP001245683"/>
    </source>
</evidence>
<comment type="caution">
    <text evidence="7">The sequence shown here is derived from an EMBL/GenBank/DDBJ whole genome shotgun (WGS) entry which is preliminary data.</text>
</comment>
<comment type="subcellular location">
    <subcellularLocation>
        <location evidence="1">Membrane</location>
        <topology evidence="1">Multi-pass membrane protein</topology>
    </subcellularLocation>
</comment>
<feature type="transmembrane region" description="Helical" evidence="5">
    <location>
        <begin position="306"/>
        <end position="327"/>
    </location>
</feature>
<dbReference type="PANTHER" id="PTHR42718">
    <property type="entry name" value="MAJOR FACILITATOR SUPERFAMILY MULTIDRUG TRANSPORTER MFSC"/>
    <property type="match status" value="1"/>
</dbReference>
<accession>A0AAE4NW94</accession>
<feature type="transmembrane region" description="Helical" evidence="5">
    <location>
        <begin position="233"/>
        <end position="250"/>
    </location>
</feature>
<proteinExistence type="predicted"/>
<evidence type="ECO:0000259" key="6">
    <source>
        <dbReference type="PROSITE" id="PS50850"/>
    </source>
</evidence>
<evidence type="ECO:0000256" key="3">
    <source>
        <dbReference type="ARBA" id="ARBA00022989"/>
    </source>
</evidence>
<dbReference type="PANTHER" id="PTHR42718:SF35">
    <property type="entry name" value="BLL0718 PROTEIN"/>
    <property type="match status" value="1"/>
</dbReference>
<dbReference type="GO" id="GO:0016020">
    <property type="term" value="C:membrane"/>
    <property type="evidence" value="ECO:0007669"/>
    <property type="project" value="UniProtKB-SubCell"/>
</dbReference>
<keyword evidence="8" id="KW-1185">Reference proteome</keyword>
<feature type="transmembrane region" description="Helical" evidence="5">
    <location>
        <begin position="106"/>
        <end position="128"/>
    </location>
</feature>
<feature type="transmembrane region" description="Helical" evidence="5">
    <location>
        <begin position="202"/>
        <end position="221"/>
    </location>
</feature>
<feature type="transmembrane region" description="Helical" evidence="5">
    <location>
        <begin position="413"/>
        <end position="432"/>
    </location>
</feature>
<dbReference type="Gene3D" id="1.20.1250.20">
    <property type="entry name" value="MFS general substrate transporter like domains"/>
    <property type="match status" value="1"/>
</dbReference>
<feature type="transmembrane region" description="Helical" evidence="5">
    <location>
        <begin position="12"/>
        <end position="33"/>
    </location>
</feature>
<dbReference type="CDD" id="cd17504">
    <property type="entry name" value="MFS_MMR_MDR_like"/>
    <property type="match status" value="1"/>
</dbReference>
<evidence type="ECO:0000313" key="7">
    <source>
        <dbReference type="EMBL" id="MDV3104456.1"/>
    </source>
</evidence>
<dbReference type="AlphaFoldDB" id="A0AAE4NW94"/>
<dbReference type="InterPro" id="IPR011701">
    <property type="entry name" value="MFS"/>
</dbReference>
<organism evidence="7 8">
    <name type="scientific">Thermococcus waiotapuensis</name>
    <dbReference type="NCBI Taxonomy" id="90909"/>
    <lineage>
        <taxon>Archaea</taxon>
        <taxon>Methanobacteriati</taxon>
        <taxon>Methanobacteriota</taxon>
        <taxon>Thermococci</taxon>
        <taxon>Thermococcales</taxon>
        <taxon>Thermococcaceae</taxon>
        <taxon>Thermococcus</taxon>
    </lineage>
</organism>
<keyword evidence="4 5" id="KW-0472">Membrane</keyword>
<dbReference type="EMBL" id="JAVDZE010000004">
    <property type="protein sequence ID" value="MDV3104456.1"/>
    <property type="molecule type" value="Genomic_DNA"/>
</dbReference>
<dbReference type="InterPro" id="IPR036259">
    <property type="entry name" value="MFS_trans_sf"/>
</dbReference>
<feature type="domain" description="Major facilitator superfamily (MFS) profile" evidence="6">
    <location>
        <begin position="17"/>
        <end position="478"/>
    </location>
</feature>
<sequence>MEATKNMEYDLAYAKRAMLVVVLLPLLVMYTEAMLTPALPTIQEEFAVNPNDVSWVLTIYLLVGTVSVALFGKLGDMYGKKKMFLIALGFYTTGVILNGFAPSFQWLLVTRAVQGFGMAIFPLAFSLVREEFPPKMVPQVQGMISAMFGVGMVIALPLGAWVTQNWGWRWTYHSAAPFAVLMFFLAWRVLRESRYINPGKVDWIGTVLLAFAVVPMLVGVTRAPEVGWTARETLVLFSVAVVSALLFVLWEKGAENPLIPIGIISTRNPAIVNVGIMFAAFGISMMNQANTYIFQMMPPYGFGKTILQSGLLMTPMALVMLIVAPIAGKLLPKVGAKPIALTGALTASIGLGILAKYAPQLPPDHLWAFVGLITLVGTGINLMNISLINVLVFSVPPRAMGVATGANSLFRNFGSTWGPAIAGTIMSTYYILFHPPGAPPDVQIKIPTTRAYEVLFGTSAVIFLLLALLILAIREVMKGGRIHDVENEGEKDVLA</sequence>
<feature type="transmembrane region" description="Helical" evidence="5">
    <location>
        <begin position="53"/>
        <end position="71"/>
    </location>
</feature>
<dbReference type="SUPFAM" id="SSF103473">
    <property type="entry name" value="MFS general substrate transporter"/>
    <property type="match status" value="1"/>
</dbReference>
<keyword evidence="2 5" id="KW-0812">Transmembrane</keyword>